<dbReference type="OrthoDB" id="154713at2"/>
<reference evidence="3 4" key="1">
    <citation type="submission" date="2016-10" db="EMBL/GenBank/DDBJ databases">
        <authorList>
            <person name="de Groot N.N."/>
        </authorList>
    </citation>
    <scope>NUCLEOTIDE SEQUENCE [LARGE SCALE GENOMIC DNA]</scope>
    <source>
        <strain evidence="3 4">DSM 21632</strain>
    </source>
</reference>
<proteinExistence type="inferred from homology"/>
<evidence type="ECO:0000313" key="4">
    <source>
        <dbReference type="Proteomes" id="UP000199163"/>
    </source>
</evidence>
<dbReference type="Pfam" id="PF06505">
    <property type="entry name" value="XylR_N"/>
    <property type="match status" value="1"/>
</dbReference>
<comment type="similarity">
    <text evidence="1">Belongs to the CdaR family.</text>
</comment>
<accession>A0A1G8JE54</accession>
<dbReference type="Pfam" id="PF13556">
    <property type="entry name" value="HTH_30"/>
    <property type="match status" value="1"/>
</dbReference>
<dbReference type="EMBL" id="FNDK01000031">
    <property type="protein sequence ID" value="SDI28920.1"/>
    <property type="molecule type" value="Genomic_DNA"/>
</dbReference>
<dbReference type="SUPFAM" id="SSF111126">
    <property type="entry name" value="Ligand-binding domain in the NO signalling and Golgi transport"/>
    <property type="match status" value="1"/>
</dbReference>
<gene>
    <name evidence="3" type="ORF">SAMN05192534_13125</name>
</gene>
<dbReference type="Gene3D" id="1.10.10.2840">
    <property type="entry name" value="PucR C-terminal helix-turn-helix domain"/>
    <property type="match status" value="1"/>
</dbReference>
<dbReference type="InterPro" id="IPR041522">
    <property type="entry name" value="CdaR_GGDEF"/>
</dbReference>
<evidence type="ECO:0000259" key="2">
    <source>
        <dbReference type="SMART" id="SM00989"/>
    </source>
</evidence>
<evidence type="ECO:0000313" key="3">
    <source>
        <dbReference type="EMBL" id="SDI28920.1"/>
    </source>
</evidence>
<dbReference type="AlphaFoldDB" id="A0A1G8JE54"/>
<dbReference type="InterPro" id="IPR004096">
    <property type="entry name" value="V4R"/>
</dbReference>
<dbReference type="InterPro" id="IPR010523">
    <property type="entry name" value="XylR_N"/>
</dbReference>
<dbReference type="Pfam" id="PF02830">
    <property type="entry name" value="V4R"/>
    <property type="match status" value="1"/>
</dbReference>
<protein>
    <submittedName>
        <fullName evidence="3">V4R domain-containing protein</fullName>
    </submittedName>
</protein>
<keyword evidence="4" id="KW-1185">Reference proteome</keyword>
<dbReference type="InterPro" id="IPR051448">
    <property type="entry name" value="CdaR-like_regulators"/>
</dbReference>
<dbReference type="Gene3D" id="3.30.1380.20">
    <property type="entry name" value="Trafficking protein particle complex subunit 3"/>
    <property type="match status" value="1"/>
</dbReference>
<dbReference type="InterPro" id="IPR042070">
    <property type="entry name" value="PucR_C-HTH_sf"/>
</dbReference>
<sequence>MNIKASEFTLEHLMNLTETNGEKWRKLELILASADAWGLLRKDLITALGVQRAKRFLMRYGYKCGEHEARILKDTIDWDSDVDWLVAGSKLHHLTGRAYSYPEHFQVDMEKGLFNVSGYWIDSYEARQHTHYFSLHKEPVCYYLVGYASGYTSACMGKQIIFKEQKCRGKGDSHCSYIGKAIEEWGDEVNEEIIFYEDNDMSGELDQMYRNMEMQKERLEIGFLLSRNLNKELLEGRGLTSFAKILGENIQSQVIIEDQQFREIASYGITPGMEKQLTAKHSWSDHQAVSSANNIVEAELPGQTFKLVTAPIVVKDQIYGFVTIALSKKVDSFYKDLLERVATVAALQIQNDRIAIETEQRLKGELLEQLLNSEKADVTEIHNRFSYLEYDLSVPHYVLHINMENKQDQKEKTLGNDDELAIRNTLNNFYQEQNKYGTNVLVLTKWNSAQMIVSKTFINKEKCTIFQFAEKLLQKIDGVNRHICIGVSEKTEKINDFHRRAKEAKQAAELAKIRTDESRVLLASDLGHLSLLLYAREPDELKSFAEENLQPILDYDKARDAELLRTLFFYSQNEFNLHKTAREMSISISGMRYRLRKTEELLGIDLSNSNNRFKVQLSLQIFLLLGKITF</sequence>
<dbReference type="Proteomes" id="UP000199163">
    <property type="component" value="Unassembled WGS sequence"/>
</dbReference>
<dbReference type="RefSeq" id="WP_091276387.1">
    <property type="nucleotide sequence ID" value="NZ_FNDK01000031.1"/>
</dbReference>
<dbReference type="SMART" id="SM00989">
    <property type="entry name" value="V4R"/>
    <property type="match status" value="1"/>
</dbReference>
<name>A0A1G8JE54_9BACI</name>
<evidence type="ECO:0000256" key="1">
    <source>
        <dbReference type="ARBA" id="ARBA00006754"/>
    </source>
</evidence>
<dbReference type="PANTHER" id="PTHR33744">
    <property type="entry name" value="CARBOHYDRATE DIACID REGULATOR"/>
    <property type="match status" value="1"/>
</dbReference>
<dbReference type="PANTHER" id="PTHR33744:SF1">
    <property type="entry name" value="DNA-BINDING TRANSCRIPTIONAL ACTIVATOR ADER"/>
    <property type="match status" value="1"/>
</dbReference>
<dbReference type="Pfam" id="PF17853">
    <property type="entry name" value="GGDEF_2"/>
    <property type="match status" value="1"/>
</dbReference>
<dbReference type="STRING" id="568899.SAMN05192534_13125"/>
<dbReference type="InterPro" id="IPR025736">
    <property type="entry name" value="PucR_C-HTH_dom"/>
</dbReference>
<dbReference type="InterPro" id="IPR024096">
    <property type="entry name" value="NO_sig/Golgi_transp_ligand-bd"/>
</dbReference>
<organism evidence="3 4">
    <name type="scientific">Alteribacillus persepolensis</name>
    <dbReference type="NCBI Taxonomy" id="568899"/>
    <lineage>
        <taxon>Bacteria</taxon>
        <taxon>Bacillati</taxon>
        <taxon>Bacillota</taxon>
        <taxon>Bacilli</taxon>
        <taxon>Bacillales</taxon>
        <taxon>Bacillaceae</taxon>
        <taxon>Alteribacillus</taxon>
    </lineage>
</organism>
<feature type="domain" description="4-vinyl reductase 4VR" evidence="2">
    <location>
        <begin position="119"/>
        <end position="181"/>
    </location>
</feature>